<dbReference type="Proteomes" id="UP000828390">
    <property type="component" value="Unassembled WGS sequence"/>
</dbReference>
<dbReference type="AlphaFoldDB" id="A0A9D4FCL4"/>
<gene>
    <name evidence="2" type="ORF">DPMN_146875</name>
</gene>
<evidence type="ECO:0000313" key="2">
    <source>
        <dbReference type="EMBL" id="KAH3793367.1"/>
    </source>
</evidence>
<proteinExistence type="predicted"/>
<name>A0A9D4FCL4_DREPO</name>
<feature type="compositionally biased region" description="Basic and acidic residues" evidence="1">
    <location>
        <begin position="97"/>
        <end position="113"/>
    </location>
</feature>
<reference evidence="2" key="1">
    <citation type="journal article" date="2019" name="bioRxiv">
        <title>The Genome of the Zebra Mussel, Dreissena polymorpha: A Resource for Invasive Species Research.</title>
        <authorList>
            <person name="McCartney M.A."/>
            <person name="Auch B."/>
            <person name="Kono T."/>
            <person name="Mallez S."/>
            <person name="Zhang Y."/>
            <person name="Obille A."/>
            <person name="Becker A."/>
            <person name="Abrahante J.E."/>
            <person name="Garbe J."/>
            <person name="Badalamenti J.P."/>
            <person name="Herman A."/>
            <person name="Mangelson H."/>
            <person name="Liachko I."/>
            <person name="Sullivan S."/>
            <person name="Sone E.D."/>
            <person name="Koren S."/>
            <person name="Silverstein K.A.T."/>
            <person name="Beckman K.B."/>
            <person name="Gohl D.M."/>
        </authorList>
    </citation>
    <scope>NUCLEOTIDE SEQUENCE</scope>
    <source>
        <strain evidence="2">Duluth1</strain>
        <tissue evidence="2">Whole animal</tissue>
    </source>
</reference>
<evidence type="ECO:0000256" key="1">
    <source>
        <dbReference type="SAM" id="MobiDB-lite"/>
    </source>
</evidence>
<feature type="compositionally biased region" description="Basic and acidic residues" evidence="1">
    <location>
        <begin position="75"/>
        <end position="87"/>
    </location>
</feature>
<keyword evidence="3" id="KW-1185">Reference proteome</keyword>
<protein>
    <submittedName>
        <fullName evidence="2">Uncharacterized protein</fullName>
    </submittedName>
</protein>
<feature type="compositionally biased region" description="Polar residues" evidence="1">
    <location>
        <begin position="55"/>
        <end position="65"/>
    </location>
</feature>
<feature type="compositionally biased region" description="Low complexity" evidence="1">
    <location>
        <begin position="114"/>
        <end position="123"/>
    </location>
</feature>
<sequence>MKFHCAYRARKSSANRARKVLRETTYTICTPFFIRVNAQSHYDAGGASVRDPGSTGMNRDSTGMNRGSIWDDSDEPRKPDLHRESIKKCNTSGMNRESPRRTGNDRRGTENNRDGTGNNRDGTLAPPGPIQTPAELRQHPGECR</sequence>
<reference evidence="2" key="2">
    <citation type="submission" date="2020-11" db="EMBL/GenBank/DDBJ databases">
        <authorList>
            <person name="McCartney M.A."/>
            <person name="Auch B."/>
            <person name="Kono T."/>
            <person name="Mallez S."/>
            <person name="Becker A."/>
            <person name="Gohl D.M."/>
            <person name="Silverstein K.A.T."/>
            <person name="Koren S."/>
            <person name="Bechman K.B."/>
            <person name="Herman A."/>
            <person name="Abrahante J.E."/>
            <person name="Garbe J."/>
        </authorList>
    </citation>
    <scope>NUCLEOTIDE SEQUENCE</scope>
    <source>
        <strain evidence="2">Duluth1</strain>
        <tissue evidence="2">Whole animal</tissue>
    </source>
</reference>
<evidence type="ECO:0000313" key="3">
    <source>
        <dbReference type="Proteomes" id="UP000828390"/>
    </source>
</evidence>
<comment type="caution">
    <text evidence="2">The sequence shown here is derived from an EMBL/GenBank/DDBJ whole genome shotgun (WGS) entry which is preliminary data.</text>
</comment>
<accession>A0A9D4FCL4</accession>
<dbReference type="EMBL" id="JAIWYP010000007">
    <property type="protein sequence ID" value="KAH3793367.1"/>
    <property type="molecule type" value="Genomic_DNA"/>
</dbReference>
<feature type="region of interest" description="Disordered" evidence="1">
    <location>
        <begin position="43"/>
        <end position="144"/>
    </location>
</feature>
<organism evidence="2 3">
    <name type="scientific">Dreissena polymorpha</name>
    <name type="common">Zebra mussel</name>
    <name type="synonym">Mytilus polymorpha</name>
    <dbReference type="NCBI Taxonomy" id="45954"/>
    <lineage>
        <taxon>Eukaryota</taxon>
        <taxon>Metazoa</taxon>
        <taxon>Spiralia</taxon>
        <taxon>Lophotrochozoa</taxon>
        <taxon>Mollusca</taxon>
        <taxon>Bivalvia</taxon>
        <taxon>Autobranchia</taxon>
        <taxon>Heteroconchia</taxon>
        <taxon>Euheterodonta</taxon>
        <taxon>Imparidentia</taxon>
        <taxon>Neoheterodontei</taxon>
        <taxon>Myida</taxon>
        <taxon>Dreissenoidea</taxon>
        <taxon>Dreissenidae</taxon>
        <taxon>Dreissena</taxon>
    </lineage>
</organism>